<dbReference type="RefSeq" id="WP_089369235.1">
    <property type="nucleotide sequence ID" value="NZ_BJXZ01000016.1"/>
</dbReference>
<sequence>MDISDFLAKHQLPISYQQQCEQFFIPVAKNILHAKKTNTPLFVAINGSQGSGKTTLADFLVTWLAKNSSFNSIALSIDDFYLTKQRRLQLAKNVHPLLATRGVPGTHDVALMKSTLEQLLAGHSGVPLPHFNKHLDDSAPHNEWPRNNTAVDIIILEGWCVGSKAQSASALTAPLNELEQNADSQGVWRNYVNNCLKTEYLNIFAKVDYLVMLKAPSFAAVFAWRKEQEQKLIALKGQGAGTMNDAQLRYFIAHFERVTRENLNTLASTANALVTLNEQREISCLEFKLIN</sequence>
<keyword evidence="2" id="KW-1185">Reference proteome</keyword>
<organism evidence="1 2">
    <name type="scientific">Pseudoalteromonas nigrifaciens</name>
    <dbReference type="NCBI Taxonomy" id="28109"/>
    <lineage>
        <taxon>Bacteria</taxon>
        <taxon>Pseudomonadati</taxon>
        <taxon>Pseudomonadota</taxon>
        <taxon>Gammaproteobacteria</taxon>
        <taxon>Alteromonadales</taxon>
        <taxon>Pseudoalteromonadaceae</taxon>
        <taxon>Pseudoalteromonas</taxon>
    </lineage>
</organism>
<accession>A0AAC9UIU1</accession>
<name>A0AAC9UIU1_9GAMM</name>
<dbReference type="SUPFAM" id="SSF52540">
    <property type="entry name" value="P-loop containing nucleoside triphosphate hydrolases"/>
    <property type="match status" value="1"/>
</dbReference>
<gene>
    <name evidence="1" type="ORF">PNIG_b0523</name>
</gene>
<dbReference type="Proteomes" id="UP000198329">
    <property type="component" value="Chromosome II"/>
</dbReference>
<dbReference type="GeneID" id="300943696"/>
<dbReference type="Gene3D" id="3.40.50.300">
    <property type="entry name" value="P-loop containing nucleotide triphosphate hydrolases"/>
    <property type="match status" value="1"/>
</dbReference>
<dbReference type="PANTHER" id="PTHR10285">
    <property type="entry name" value="URIDINE KINASE"/>
    <property type="match status" value="1"/>
</dbReference>
<evidence type="ECO:0000313" key="2">
    <source>
        <dbReference type="Proteomes" id="UP000198329"/>
    </source>
</evidence>
<dbReference type="EMBL" id="CP011037">
    <property type="protein sequence ID" value="ASM56095.1"/>
    <property type="molecule type" value="Genomic_DNA"/>
</dbReference>
<proteinExistence type="predicted"/>
<dbReference type="KEGG" id="png:PNIG_b0523"/>
<dbReference type="AlphaFoldDB" id="A0AAC9UIU1"/>
<reference evidence="1 2" key="1">
    <citation type="submission" date="2015-03" db="EMBL/GenBank/DDBJ databases">
        <authorList>
            <person name="Xie B.-B."/>
            <person name="Rong J.-C."/>
            <person name="Qin Q.-L."/>
            <person name="Zhang Y.-Z."/>
        </authorList>
    </citation>
    <scope>NUCLEOTIDE SEQUENCE [LARGE SCALE GENOMIC DNA]</scope>
    <source>
        <strain evidence="1 2">KMM 661</strain>
    </source>
</reference>
<protein>
    <submittedName>
        <fullName evidence="1">D-glycerate 3-kinase</fullName>
    </submittedName>
</protein>
<evidence type="ECO:0000313" key="1">
    <source>
        <dbReference type="EMBL" id="ASM56095.1"/>
    </source>
</evidence>
<dbReference type="InterPro" id="IPR027417">
    <property type="entry name" value="P-loop_NTPase"/>
</dbReference>